<dbReference type="GeneID" id="13887429"/>
<evidence type="ECO:0000256" key="3">
    <source>
        <dbReference type="ARBA" id="ARBA00022448"/>
    </source>
</evidence>
<feature type="transmembrane region" description="Helical" evidence="9">
    <location>
        <begin position="157"/>
        <end position="176"/>
    </location>
</feature>
<feature type="transmembrane region" description="Helical" evidence="9">
    <location>
        <begin position="131"/>
        <end position="150"/>
    </location>
</feature>
<feature type="transmembrane region" description="Helical" evidence="9">
    <location>
        <begin position="270"/>
        <end position="292"/>
    </location>
</feature>
<dbReference type="PANTHER" id="PTHR11654">
    <property type="entry name" value="OLIGOPEPTIDE TRANSPORTER-RELATED"/>
    <property type="match status" value="1"/>
</dbReference>
<evidence type="ECO:0000256" key="7">
    <source>
        <dbReference type="ARBA" id="ARBA00023136"/>
    </source>
</evidence>
<keyword evidence="11" id="KW-1185">Reference proteome</keyword>
<evidence type="ECO:0000256" key="1">
    <source>
        <dbReference type="ARBA" id="ARBA00004141"/>
    </source>
</evidence>
<dbReference type="SUPFAM" id="SSF103473">
    <property type="entry name" value="MFS general substrate transporter"/>
    <property type="match status" value="1"/>
</dbReference>
<evidence type="ECO:0000256" key="8">
    <source>
        <dbReference type="RuleBase" id="RU003755"/>
    </source>
</evidence>
<dbReference type="InterPro" id="IPR036259">
    <property type="entry name" value="MFS_trans_sf"/>
</dbReference>
<keyword evidence="3 8" id="KW-0813">Transport</keyword>
<feature type="transmembrane region" description="Helical" evidence="9">
    <location>
        <begin position="245"/>
        <end position="264"/>
    </location>
</feature>
<feature type="transmembrane region" description="Helical" evidence="9">
    <location>
        <begin position="188"/>
        <end position="214"/>
    </location>
</feature>
<evidence type="ECO:0000256" key="2">
    <source>
        <dbReference type="ARBA" id="ARBA00005982"/>
    </source>
</evidence>
<dbReference type="AlphaFoldDB" id="H2AYM6"/>
<dbReference type="InParanoid" id="H2AYM6"/>
<keyword evidence="5" id="KW-0653">Protein transport</keyword>
<dbReference type="InterPro" id="IPR000109">
    <property type="entry name" value="POT_fam"/>
</dbReference>
<dbReference type="KEGG" id="kaf:KAFR_0H00230"/>
<accession>H2AYM6</accession>
<dbReference type="PROSITE" id="PS01023">
    <property type="entry name" value="PTR2_2"/>
    <property type="match status" value="1"/>
</dbReference>
<evidence type="ECO:0000256" key="5">
    <source>
        <dbReference type="ARBA" id="ARBA00022856"/>
    </source>
</evidence>
<dbReference type="Proteomes" id="UP000005220">
    <property type="component" value="Chromosome 8"/>
</dbReference>
<evidence type="ECO:0000256" key="6">
    <source>
        <dbReference type="ARBA" id="ARBA00022989"/>
    </source>
</evidence>
<gene>
    <name evidence="10" type="primary">KAFR0H00230</name>
    <name evidence="10" type="ORF">KAFR_0H00230</name>
</gene>
<dbReference type="InterPro" id="IPR018456">
    <property type="entry name" value="PTR2_symporter_CS"/>
</dbReference>
<keyword evidence="7 9" id="KW-0472">Membrane</keyword>
<keyword evidence="5" id="KW-0571">Peptide transport</keyword>
<name>H2AYM6_KAZAF</name>
<evidence type="ECO:0000256" key="9">
    <source>
        <dbReference type="SAM" id="Phobius"/>
    </source>
</evidence>
<dbReference type="Pfam" id="PF00854">
    <property type="entry name" value="PTR2"/>
    <property type="match status" value="1"/>
</dbReference>
<feature type="transmembrane region" description="Helical" evidence="9">
    <location>
        <begin position="467"/>
        <end position="491"/>
    </location>
</feature>
<dbReference type="eggNOG" id="KOG1237">
    <property type="taxonomic scope" value="Eukaryota"/>
</dbReference>
<evidence type="ECO:0000256" key="4">
    <source>
        <dbReference type="ARBA" id="ARBA00022692"/>
    </source>
</evidence>
<dbReference type="OrthoDB" id="8904098at2759"/>
<reference evidence="10 11" key="1">
    <citation type="journal article" date="2011" name="Proc. Natl. Acad. Sci. U.S.A.">
        <title>Evolutionary erosion of yeast sex chromosomes by mating-type switching accidents.</title>
        <authorList>
            <person name="Gordon J.L."/>
            <person name="Armisen D."/>
            <person name="Proux-Wera E."/>
            <person name="Oheigeartaigh S.S."/>
            <person name="Byrne K.P."/>
            <person name="Wolfe K.H."/>
        </authorList>
    </citation>
    <scope>NUCLEOTIDE SEQUENCE [LARGE SCALE GENOMIC DNA]</scope>
    <source>
        <strain evidence="11">ATCC 22294 / BCRC 22015 / CBS 2517 / CECT 1963 / NBRC 1671 / NRRL Y-8276</strain>
    </source>
</reference>
<feature type="transmembrane region" description="Helical" evidence="9">
    <location>
        <begin position="503"/>
        <end position="525"/>
    </location>
</feature>
<dbReference type="FunFam" id="1.20.1250.20:FF:000085">
    <property type="entry name" value="MFS peptide transporter Ptr2"/>
    <property type="match status" value="1"/>
</dbReference>
<organism evidence="10 11">
    <name type="scientific">Kazachstania africana (strain ATCC 22294 / BCRC 22015 / CBS 2517 / CECT 1963 / NBRC 1671 / NRRL Y-8276)</name>
    <name type="common">Yeast</name>
    <name type="synonym">Kluyveromyces africanus</name>
    <dbReference type="NCBI Taxonomy" id="1071382"/>
    <lineage>
        <taxon>Eukaryota</taxon>
        <taxon>Fungi</taxon>
        <taxon>Dikarya</taxon>
        <taxon>Ascomycota</taxon>
        <taxon>Saccharomycotina</taxon>
        <taxon>Saccharomycetes</taxon>
        <taxon>Saccharomycetales</taxon>
        <taxon>Saccharomycetaceae</taxon>
        <taxon>Kazachstania</taxon>
    </lineage>
</organism>
<dbReference type="RefSeq" id="XP_003958567.1">
    <property type="nucleotide sequence ID" value="XM_003958518.1"/>
</dbReference>
<proteinExistence type="inferred from homology"/>
<dbReference type="GO" id="GO:0071916">
    <property type="term" value="F:dipeptide transmembrane transporter activity"/>
    <property type="evidence" value="ECO:0007669"/>
    <property type="project" value="UniProtKB-ARBA"/>
</dbReference>
<evidence type="ECO:0000313" key="10">
    <source>
        <dbReference type="EMBL" id="CCF59432.1"/>
    </source>
</evidence>
<evidence type="ECO:0008006" key="12">
    <source>
        <dbReference type="Google" id="ProtNLM"/>
    </source>
</evidence>
<comment type="subcellular location">
    <subcellularLocation>
        <location evidence="1 8">Membrane</location>
        <topology evidence="1 8">Multi-pass membrane protein</topology>
    </subcellularLocation>
</comment>
<sequence>MSSHTNSEEAEKLSVITDEKNNIDLKKTTVSSEDQILDTESYKLQNDNEFDPEHPDYQEEGYEMPTEEELRTLRHVSGRIPFRCFLIAVVELSERFSYYGLSAPFQNYMANTPSDSPPGVLQLNSDGATGLSYFFQFWCYITPVLGGYLADTNWGRYNTIAVGTGIYIVGIFVLFITSFKSIAGKNGALGGFIVALILIGIGTGFIKANLSVLIADQIPAKRPRVKTLKSGERVIEDHDITIQNVFMFFYLMINIGSLSVIATTELEQHVGFWAAYLLPFCFFWIAVIVLVLGRRSYTLKPTSDRVIEKSFKFCWALTKNKFNWSAVTPAENPEVTFSWDDKFVEEIRVALAACKVFLFYPIYWTCYGQMTNNFVTMGSMLQLHGLPNDIFQAIDSIALIVFIPICEKFFYPFIRRFTPFRPITKITYGFWLASASMVWACVLQYFIYKTGPNYKHPLADGPNNVHVAWQVPAYVLIAFSEIFASITGLEYAYSKAPASMKSFIMALFLFMNAFGSAIGCALSPVSKDPDYTWLYCGLAVTAFITGCAFWFCFRHYNDIEDEMNALNYEDEDIITENNQDIEMVHPLSAYTSPKSL</sequence>
<dbReference type="Gene3D" id="1.20.1250.20">
    <property type="entry name" value="MFS general substrate transporter like domains"/>
    <property type="match status" value="1"/>
</dbReference>
<comment type="similarity">
    <text evidence="2 8">Belongs to the major facilitator superfamily. Proton-dependent oligopeptide transporter (POT/PTR) (TC 2.A.17) family.</text>
</comment>
<protein>
    <recommendedName>
        <fullName evidence="12">Peptide transporter PTR2</fullName>
    </recommendedName>
</protein>
<keyword evidence="6 9" id="KW-1133">Transmembrane helix</keyword>
<feature type="transmembrane region" description="Helical" evidence="9">
    <location>
        <begin position="426"/>
        <end position="447"/>
    </location>
</feature>
<feature type="transmembrane region" description="Helical" evidence="9">
    <location>
        <begin position="349"/>
        <end position="370"/>
    </location>
</feature>
<feature type="transmembrane region" description="Helical" evidence="9">
    <location>
        <begin position="390"/>
        <end position="414"/>
    </location>
</feature>
<feature type="transmembrane region" description="Helical" evidence="9">
    <location>
        <begin position="531"/>
        <end position="553"/>
    </location>
</feature>
<keyword evidence="4 8" id="KW-0812">Transmembrane</keyword>
<dbReference type="HOGENOM" id="CLU_004790_4_2_1"/>
<dbReference type="FunCoup" id="H2AYM6">
    <property type="interactions" value="1202"/>
</dbReference>
<evidence type="ECO:0000313" key="11">
    <source>
        <dbReference type="Proteomes" id="UP000005220"/>
    </source>
</evidence>
<dbReference type="GO" id="GO:0005886">
    <property type="term" value="C:plasma membrane"/>
    <property type="evidence" value="ECO:0007669"/>
    <property type="project" value="UniProtKB-ARBA"/>
</dbReference>
<dbReference type="EMBL" id="HE650828">
    <property type="protein sequence ID" value="CCF59432.1"/>
    <property type="molecule type" value="Genomic_DNA"/>
</dbReference>